<feature type="region of interest" description="Disordered" evidence="1">
    <location>
        <begin position="1"/>
        <end position="22"/>
    </location>
</feature>
<dbReference type="EMBL" id="CP027306">
    <property type="protein sequence ID" value="AXE76386.1"/>
    <property type="molecule type" value="Genomic_DNA"/>
</dbReference>
<evidence type="ECO:0000313" key="2">
    <source>
        <dbReference type="EMBL" id="AXE76386.1"/>
    </source>
</evidence>
<accession>A0A2Z5J7R9</accession>
<evidence type="ECO:0000256" key="1">
    <source>
        <dbReference type="SAM" id="MobiDB-lite"/>
    </source>
</evidence>
<organism evidence="2 3">
    <name type="scientific">Streptomyces atratus</name>
    <dbReference type="NCBI Taxonomy" id="1893"/>
    <lineage>
        <taxon>Bacteria</taxon>
        <taxon>Bacillati</taxon>
        <taxon>Actinomycetota</taxon>
        <taxon>Actinomycetes</taxon>
        <taxon>Kitasatosporales</taxon>
        <taxon>Streptomycetaceae</taxon>
        <taxon>Streptomyces</taxon>
    </lineage>
</organism>
<gene>
    <name evidence="2" type="ORF">C5746_04865</name>
</gene>
<proteinExistence type="predicted"/>
<protein>
    <submittedName>
        <fullName evidence="2">Uncharacterized protein</fullName>
    </submittedName>
</protein>
<sequence>MHTGTHIELAPGVAQQGTPDPAGWPYGGGRHIADRDDEVGHRHLLGLGHRVGEHRNGPTAIITVAFQGHYSRFVDMART</sequence>
<dbReference type="KEGG" id="sata:C5746_04865"/>
<dbReference type="AlphaFoldDB" id="A0A2Z5J7R9"/>
<evidence type="ECO:0000313" key="3">
    <source>
        <dbReference type="Proteomes" id="UP000252698"/>
    </source>
</evidence>
<dbReference type="Proteomes" id="UP000252698">
    <property type="component" value="Chromosome"/>
</dbReference>
<dbReference type="GeneID" id="95517861"/>
<reference evidence="2 3" key="1">
    <citation type="journal article" date="2018" name="Front. Microbiol.">
        <title>Genome Sequencing of Streptomyces atratus SCSIOZH16 and Activation Production of Nocardamine via Metabolic Engineering.</title>
        <authorList>
            <person name="Li Y."/>
            <person name="Zhang C."/>
            <person name="Liu C."/>
            <person name="Ju J."/>
            <person name="Ma J."/>
        </authorList>
    </citation>
    <scope>NUCLEOTIDE SEQUENCE [LARGE SCALE GENOMIC DNA]</scope>
    <source>
        <strain evidence="2 3">SCSIO_ZH16</strain>
    </source>
</reference>
<name>A0A2Z5J7R9_STRAR</name>
<dbReference type="RefSeq" id="WP_114243050.1">
    <property type="nucleotide sequence ID" value="NZ_CP027306.1"/>
</dbReference>